<proteinExistence type="predicted"/>
<dbReference type="AlphaFoldDB" id="A0A084JHI4"/>
<feature type="transmembrane region" description="Helical" evidence="1">
    <location>
        <begin position="191"/>
        <end position="211"/>
    </location>
</feature>
<dbReference type="Proteomes" id="UP000028525">
    <property type="component" value="Unassembled WGS sequence"/>
</dbReference>
<keyword evidence="1" id="KW-1133">Transmembrane helix</keyword>
<dbReference type="PANTHER" id="PTHR43471">
    <property type="entry name" value="ABC TRANSPORTER PERMEASE"/>
    <property type="match status" value="1"/>
</dbReference>
<dbReference type="Pfam" id="PF12679">
    <property type="entry name" value="ABC2_membrane_2"/>
    <property type="match status" value="1"/>
</dbReference>
<dbReference type="RefSeq" id="WP_038283541.1">
    <property type="nucleotide sequence ID" value="NZ_JPME01000024.1"/>
</dbReference>
<feature type="transmembrane region" description="Helical" evidence="1">
    <location>
        <begin position="76"/>
        <end position="96"/>
    </location>
</feature>
<feature type="transmembrane region" description="Helical" evidence="1">
    <location>
        <begin position="156"/>
        <end position="179"/>
    </location>
</feature>
<gene>
    <name evidence="2" type="ORF">IO98_18260</name>
</gene>
<evidence type="ECO:0008006" key="4">
    <source>
        <dbReference type="Google" id="ProtNLM"/>
    </source>
</evidence>
<dbReference type="GO" id="GO:0140359">
    <property type="term" value="F:ABC-type transporter activity"/>
    <property type="evidence" value="ECO:0007669"/>
    <property type="project" value="InterPro"/>
</dbReference>
<dbReference type="STRING" id="29354.IO98_18260"/>
<dbReference type="GO" id="GO:0005886">
    <property type="term" value="C:plasma membrane"/>
    <property type="evidence" value="ECO:0007669"/>
    <property type="project" value="UniProtKB-SubCell"/>
</dbReference>
<feature type="transmembrane region" description="Helical" evidence="1">
    <location>
        <begin position="44"/>
        <end position="64"/>
    </location>
</feature>
<feature type="transmembrane region" description="Helical" evidence="1">
    <location>
        <begin position="238"/>
        <end position="258"/>
    </location>
</feature>
<comment type="caution">
    <text evidence="2">The sequence shown here is derived from an EMBL/GenBank/DDBJ whole genome shotgun (WGS) entry which is preliminary data.</text>
</comment>
<reference evidence="2 3" key="1">
    <citation type="submission" date="2014-07" db="EMBL/GenBank/DDBJ databases">
        <title>Draft genome of Clostridium celerecrescens 152B isolated from sediments associated with methane hydrate from Krishna Godavari basin.</title>
        <authorList>
            <person name="Honkalas V.S."/>
            <person name="Dabir A.P."/>
            <person name="Arora P."/>
            <person name="Dhakephalkar P.K."/>
        </authorList>
    </citation>
    <scope>NUCLEOTIDE SEQUENCE [LARGE SCALE GENOMIC DNA]</scope>
    <source>
        <strain evidence="2 3">152B</strain>
    </source>
</reference>
<sequence>MKTIYLKELKLTQKTLVIWLVLIVMLTGFAAIEFIVLKDAMGEIAAMAESFPKIILILFGLNGVRVDTPLGAYQCMVFWTNLLAFFYAGFSGIFAVSREERFGTSEFLFSKPYKRSAIIWAKIGAAVTNLFVFSLTVGIMSYLCIILPLGDLSITGVHIITTLGIFLTQVVLFSVGIFISGLAKSYKTASLFTMLTVTAFYVISFALDYIGTMDFLKVLTPVSYFNVVSVSENGLSPFYILLSLIIILAGCFMAIRFFERKDLCNS</sequence>
<evidence type="ECO:0000313" key="2">
    <source>
        <dbReference type="EMBL" id="KEZ88418.1"/>
    </source>
</evidence>
<evidence type="ECO:0000256" key="1">
    <source>
        <dbReference type="SAM" id="Phobius"/>
    </source>
</evidence>
<keyword evidence="1" id="KW-0472">Membrane</keyword>
<protein>
    <recommendedName>
        <fullName evidence="4">ABC transporter permease</fullName>
    </recommendedName>
</protein>
<keyword evidence="1" id="KW-0812">Transmembrane</keyword>
<name>A0A084JHI4_9FIRM</name>
<feature type="transmembrane region" description="Helical" evidence="1">
    <location>
        <begin position="16"/>
        <end position="37"/>
    </location>
</feature>
<dbReference type="EMBL" id="JPME01000024">
    <property type="protein sequence ID" value="KEZ88418.1"/>
    <property type="molecule type" value="Genomic_DNA"/>
</dbReference>
<dbReference type="PANTHER" id="PTHR43471:SF12">
    <property type="entry name" value="HYPOTHETICAL MEMBRANE PROTEIN, CONSERVED"/>
    <property type="match status" value="1"/>
</dbReference>
<accession>A0A084JHI4</accession>
<keyword evidence="3" id="KW-1185">Reference proteome</keyword>
<organism evidence="2 3">
    <name type="scientific">Lacrimispora celerecrescens</name>
    <dbReference type="NCBI Taxonomy" id="29354"/>
    <lineage>
        <taxon>Bacteria</taxon>
        <taxon>Bacillati</taxon>
        <taxon>Bacillota</taxon>
        <taxon>Clostridia</taxon>
        <taxon>Lachnospirales</taxon>
        <taxon>Lachnospiraceae</taxon>
        <taxon>Lacrimispora</taxon>
    </lineage>
</organism>
<evidence type="ECO:0000313" key="3">
    <source>
        <dbReference type="Proteomes" id="UP000028525"/>
    </source>
</evidence>
<feature type="transmembrane region" description="Helical" evidence="1">
    <location>
        <begin position="117"/>
        <end position="150"/>
    </location>
</feature>
<dbReference type="OrthoDB" id="9800309at2"/>